<proteinExistence type="predicted"/>
<dbReference type="VEuPathDB" id="PlasmoDB:PVPAM_040013100"/>
<accession>A0A8S4HPL9</accession>
<name>A0A8S4HPL9_PLAVI</name>
<dbReference type="Proteomes" id="UP000779233">
    <property type="component" value="Unassembled WGS sequence"/>
</dbReference>
<organism evidence="1 2">
    <name type="scientific">Plasmodium vivax</name>
    <name type="common">malaria parasite P. vivax</name>
    <dbReference type="NCBI Taxonomy" id="5855"/>
    <lineage>
        <taxon>Eukaryota</taxon>
        <taxon>Sar</taxon>
        <taxon>Alveolata</taxon>
        <taxon>Apicomplexa</taxon>
        <taxon>Aconoidasida</taxon>
        <taxon>Haemosporida</taxon>
        <taxon>Plasmodiidae</taxon>
        <taxon>Plasmodium</taxon>
        <taxon>Plasmodium (Plasmodium)</taxon>
    </lineage>
</organism>
<comment type="caution">
    <text evidence="1">The sequence shown here is derived from an EMBL/GenBank/DDBJ whole genome shotgun (WGS) entry which is preliminary data.</text>
</comment>
<dbReference type="InterPro" id="IPR008780">
    <property type="entry name" value="Plasmodium_Vir"/>
</dbReference>
<dbReference type="EMBL" id="CAJZCX010000018">
    <property type="protein sequence ID" value="CAG9485611.1"/>
    <property type="molecule type" value="Genomic_DNA"/>
</dbReference>
<reference evidence="1" key="1">
    <citation type="submission" date="2021-09" db="EMBL/GenBank/DDBJ databases">
        <authorList>
            <consortium name="Pathogen Informatics"/>
        </authorList>
    </citation>
    <scope>NUCLEOTIDE SEQUENCE</scope>
    <source>
        <strain evidence="1">PvW1</strain>
    </source>
</reference>
<evidence type="ECO:0000313" key="2">
    <source>
        <dbReference type="Proteomes" id="UP000779233"/>
    </source>
</evidence>
<gene>
    <name evidence="1" type="ORF">PVW1_000028100</name>
</gene>
<evidence type="ECO:0000313" key="1">
    <source>
        <dbReference type="EMBL" id="CAG9485611.1"/>
    </source>
</evidence>
<sequence length="362" mass="41935">MLETRKDDFFDNLDKYDFMWDFHLGDLYTSFILRNKVEDQNNRVCNVLSNGNPNSKCDLSNLCRNVASFLSKLKDEFSKKIISSFSKECEFLNYWIYFMIKDNLQCDNIKLLYERLNMLISQYIPSDYSCDIKSFEIDNKVFLTKRTLFFHAEILYWIKHGYNGVNKSEKDLYKKYLEDCFDIYKKIICSTTSEKNQSYRNELTKFRTSFNDAIDFLKAKDISISQKRIPLDDKLICQLESPPNKRGVGEDGSQMSHLEESVASIGTSIMGTDINGDSSLPDTPSKAGTVGATLAGSSLFLLMMYKYTSLGSWVSTNILRKDKLMDNMKKNNYELLLNDLGNREMSLNDTMYHISYNSATKQ</sequence>
<dbReference type="AlphaFoldDB" id="A0A8S4HPL9"/>
<dbReference type="Pfam" id="PF05795">
    <property type="entry name" value="Plasmodium_Vir"/>
    <property type="match status" value="1"/>
</dbReference>
<protein>
    <submittedName>
        <fullName evidence="1">(malaria parasite P. vivax) hypothetical protein</fullName>
    </submittedName>
</protein>